<comment type="subcellular location">
    <subcellularLocation>
        <location evidence="1">Membrane</location>
        <topology evidence="1">Multi-pass membrane protein</topology>
    </subcellularLocation>
</comment>
<evidence type="ECO:0000256" key="2">
    <source>
        <dbReference type="ARBA" id="ARBA00022692"/>
    </source>
</evidence>
<organism evidence="8 9">
    <name type="scientific">Seminavis robusta</name>
    <dbReference type="NCBI Taxonomy" id="568900"/>
    <lineage>
        <taxon>Eukaryota</taxon>
        <taxon>Sar</taxon>
        <taxon>Stramenopiles</taxon>
        <taxon>Ochrophyta</taxon>
        <taxon>Bacillariophyta</taxon>
        <taxon>Bacillariophyceae</taxon>
        <taxon>Bacillariophycidae</taxon>
        <taxon>Naviculales</taxon>
        <taxon>Naviculaceae</taxon>
        <taxon>Seminavis</taxon>
    </lineage>
</organism>
<dbReference type="AlphaFoldDB" id="A0A9N8HWA4"/>
<sequence length="447" mass="49422">MYSTVGSPVSSPEDRGPFSNLEGWGLSKNGRLGSVLYNPKTRALYQEHCAYLPAMAGWFLFSSLLSSYNKLVFGKDHMDFPCPLILTSMHFLAQWVFSVAMCKLFPLTFGSQRVDDMSWSEFLCISVPCGFVTSGDVGLSNLSLVSISITFYTMIKASTPIFVLTWGYFFGIIEITWPLIGVVLVIVLGEFLTVAGEVDFAFKGFLLCLMASVLSGARWTLVQLKIQKMDPPLKTSVATMRVLAPFMCVTMVVVSILLENPREKLKDYMDSWKTISFVLGLGMGGACLAVLMILCEFYLIMHSNAVVLMIGGVIKEILTIFIGVGFFGDTINFVNFLGCCVVFAGVILYKVTHHMEKPADGEHIPIPTMDKDFSENDNNAPNGKERLQPDSGGLDSSDRFLDEDSERWREREKDGIELPASNSLRSRNSSDGTNANASPKTTKMMIV</sequence>
<dbReference type="Proteomes" id="UP001153069">
    <property type="component" value="Unassembled WGS sequence"/>
</dbReference>
<dbReference type="OrthoDB" id="6418713at2759"/>
<feature type="compositionally biased region" description="Polar residues" evidence="5">
    <location>
        <begin position="420"/>
        <end position="441"/>
    </location>
</feature>
<feature type="transmembrane region" description="Helical" evidence="6">
    <location>
        <begin position="333"/>
        <end position="351"/>
    </location>
</feature>
<dbReference type="PANTHER" id="PTHR11132">
    <property type="entry name" value="SOLUTE CARRIER FAMILY 35"/>
    <property type="match status" value="1"/>
</dbReference>
<dbReference type="InterPro" id="IPR004853">
    <property type="entry name" value="Sugar_P_trans_dom"/>
</dbReference>
<dbReference type="SUPFAM" id="SSF103481">
    <property type="entry name" value="Multidrug resistance efflux transporter EmrE"/>
    <property type="match status" value="1"/>
</dbReference>
<feature type="compositionally biased region" description="Basic and acidic residues" evidence="5">
    <location>
        <begin position="360"/>
        <end position="374"/>
    </location>
</feature>
<feature type="region of interest" description="Disordered" evidence="5">
    <location>
        <begin position="360"/>
        <end position="447"/>
    </location>
</feature>
<feature type="transmembrane region" description="Helical" evidence="6">
    <location>
        <begin position="278"/>
        <end position="299"/>
    </location>
</feature>
<name>A0A9N8HWA4_9STRA</name>
<comment type="caution">
    <text evidence="8">The sequence shown here is derived from an EMBL/GenBank/DDBJ whole genome shotgun (WGS) entry which is preliminary data.</text>
</comment>
<evidence type="ECO:0000313" key="9">
    <source>
        <dbReference type="Proteomes" id="UP001153069"/>
    </source>
</evidence>
<reference evidence="8" key="1">
    <citation type="submission" date="2020-06" db="EMBL/GenBank/DDBJ databases">
        <authorList>
            <consortium name="Plant Systems Biology data submission"/>
        </authorList>
    </citation>
    <scope>NUCLEOTIDE SEQUENCE</scope>
    <source>
        <strain evidence="8">D6</strain>
    </source>
</reference>
<evidence type="ECO:0000313" key="8">
    <source>
        <dbReference type="EMBL" id="CAB9527110.1"/>
    </source>
</evidence>
<dbReference type="Pfam" id="PF03151">
    <property type="entry name" value="TPT"/>
    <property type="match status" value="1"/>
</dbReference>
<keyword evidence="9" id="KW-1185">Reference proteome</keyword>
<evidence type="ECO:0000256" key="4">
    <source>
        <dbReference type="ARBA" id="ARBA00023136"/>
    </source>
</evidence>
<evidence type="ECO:0000259" key="7">
    <source>
        <dbReference type="Pfam" id="PF03151"/>
    </source>
</evidence>
<evidence type="ECO:0000256" key="1">
    <source>
        <dbReference type="ARBA" id="ARBA00004141"/>
    </source>
</evidence>
<dbReference type="InterPro" id="IPR037185">
    <property type="entry name" value="EmrE-like"/>
</dbReference>
<dbReference type="EMBL" id="CAICTM010001941">
    <property type="protein sequence ID" value="CAB9527110.1"/>
    <property type="molecule type" value="Genomic_DNA"/>
</dbReference>
<dbReference type="GO" id="GO:0016020">
    <property type="term" value="C:membrane"/>
    <property type="evidence" value="ECO:0007669"/>
    <property type="project" value="UniProtKB-SubCell"/>
</dbReference>
<feature type="domain" description="Sugar phosphate transporter" evidence="7">
    <location>
        <begin position="55"/>
        <end position="349"/>
    </location>
</feature>
<dbReference type="InterPro" id="IPR050186">
    <property type="entry name" value="TPT_transporter"/>
</dbReference>
<feature type="transmembrane region" description="Helical" evidence="6">
    <location>
        <begin position="242"/>
        <end position="258"/>
    </location>
</feature>
<proteinExistence type="predicted"/>
<feature type="transmembrane region" description="Helical" evidence="6">
    <location>
        <begin position="167"/>
        <end position="188"/>
    </location>
</feature>
<evidence type="ECO:0000256" key="6">
    <source>
        <dbReference type="SAM" id="Phobius"/>
    </source>
</evidence>
<evidence type="ECO:0000256" key="3">
    <source>
        <dbReference type="ARBA" id="ARBA00022989"/>
    </source>
</evidence>
<keyword evidence="2 6" id="KW-0812">Transmembrane</keyword>
<gene>
    <name evidence="8" type="ORF">SEMRO_1943_G306840.1</name>
</gene>
<keyword evidence="4 6" id="KW-0472">Membrane</keyword>
<keyword evidence="3 6" id="KW-1133">Transmembrane helix</keyword>
<accession>A0A9N8HWA4</accession>
<protein>
    <submittedName>
        <fullName evidence="8">35 member C2</fullName>
    </submittedName>
</protein>
<feature type="transmembrane region" description="Helical" evidence="6">
    <location>
        <begin position="200"/>
        <end position="221"/>
    </location>
</feature>
<evidence type="ECO:0000256" key="5">
    <source>
        <dbReference type="SAM" id="MobiDB-lite"/>
    </source>
</evidence>
<feature type="transmembrane region" description="Helical" evidence="6">
    <location>
        <begin position="306"/>
        <end position="327"/>
    </location>
</feature>
<feature type="compositionally biased region" description="Basic and acidic residues" evidence="5">
    <location>
        <begin position="396"/>
        <end position="416"/>
    </location>
</feature>